<organism evidence="2 3">
    <name type="scientific">Kroppenstedtia guangzhouensis</name>
    <dbReference type="NCBI Taxonomy" id="1274356"/>
    <lineage>
        <taxon>Bacteria</taxon>
        <taxon>Bacillati</taxon>
        <taxon>Bacillota</taxon>
        <taxon>Bacilli</taxon>
        <taxon>Bacillales</taxon>
        <taxon>Thermoactinomycetaceae</taxon>
        <taxon>Kroppenstedtia</taxon>
    </lineage>
</organism>
<protein>
    <submittedName>
        <fullName evidence="2">Uncharacterized protein</fullName>
    </submittedName>
</protein>
<evidence type="ECO:0000313" key="2">
    <source>
        <dbReference type="EMBL" id="GGA42148.1"/>
    </source>
</evidence>
<proteinExistence type="predicted"/>
<feature type="compositionally biased region" description="Acidic residues" evidence="1">
    <location>
        <begin position="44"/>
        <end position="55"/>
    </location>
</feature>
<comment type="caution">
    <text evidence="2">The sequence shown here is derived from an EMBL/GenBank/DDBJ whole genome shotgun (WGS) entry which is preliminary data.</text>
</comment>
<dbReference type="Proteomes" id="UP000617979">
    <property type="component" value="Unassembled WGS sequence"/>
</dbReference>
<evidence type="ECO:0000313" key="3">
    <source>
        <dbReference type="Proteomes" id="UP000617979"/>
    </source>
</evidence>
<reference evidence="3" key="1">
    <citation type="journal article" date="2019" name="Int. J. Syst. Evol. Microbiol.">
        <title>The Global Catalogue of Microorganisms (GCM) 10K type strain sequencing project: providing services to taxonomists for standard genome sequencing and annotation.</title>
        <authorList>
            <consortium name="The Broad Institute Genomics Platform"/>
            <consortium name="The Broad Institute Genome Sequencing Center for Infectious Disease"/>
            <person name="Wu L."/>
            <person name="Ma J."/>
        </authorList>
    </citation>
    <scope>NUCLEOTIDE SEQUENCE [LARGE SCALE GENOMIC DNA]</scope>
    <source>
        <strain evidence="3">CGMCC 1.12404</strain>
    </source>
</reference>
<gene>
    <name evidence="2" type="ORF">GCM10007416_13890</name>
</gene>
<accession>A0ABQ1GEJ3</accession>
<feature type="region of interest" description="Disordered" evidence="1">
    <location>
        <begin position="18"/>
        <end position="55"/>
    </location>
</feature>
<sequence>MREILTIGLRLFRIEAEKNPNGGVTREQGGLVSKGRSSERDEVVPVDEETRDDGL</sequence>
<keyword evidence="3" id="KW-1185">Reference proteome</keyword>
<name>A0ABQ1GEJ3_9BACL</name>
<dbReference type="EMBL" id="BMEX01000004">
    <property type="protein sequence ID" value="GGA42148.1"/>
    <property type="molecule type" value="Genomic_DNA"/>
</dbReference>
<evidence type="ECO:0000256" key="1">
    <source>
        <dbReference type="SAM" id="MobiDB-lite"/>
    </source>
</evidence>